<dbReference type="EMBL" id="MK500493">
    <property type="protein sequence ID" value="QBK90504.1"/>
    <property type="molecule type" value="Genomic_DNA"/>
</dbReference>
<evidence type="ECO:0000313" key="2">
    <source>
        <dbReference type="EMBL" id="QBK90504.1"/>
    </source>
</evidence>
<dbReference type="PROSITE" id="PS50181">
    <property type="entry name" value="FBOX"/>
    <property type="match status" value="1"/>
</dbReference>
<sequence>MERPTTILGFEAFSVLPPEAQTEILRQSDIEDLFQAYLSSSYIKTLIDNDSELVARLGQLHFGELIARSNIALKKDVDQRFLEEGWSNELIDLEFLLEHPDNMRETIDTPGFMFVFIGFINSDVRSPDELRLTFMVTSEQKITEITVSPRGDAVKTTNVNPALIKYYLIFRKDMAIMGHYPRESEITIEKAVMGVTGDVTSECVAYHDLSDIWKFHQLISLSKKFKTGDINTAVRLPNQWTGNGIKLPVIAIETEADVKGMLELLAGNGGIRFWNAQ</sequence>
<feature type="domain" description="F-box" evidence="1">
    <location>
        <begin position="10"/>
        <end position="57"/>
    </location>
</feature>
<protein>
    <recommendedName>
        <fullName evidence="1">F-box domain-containing protein</fullName>
    </recommendedName>
</protein>
<organism evidence="2">
    <name type="scientific">Pithovirus LCPAC103</name>
    <dbReference type="NCBI Taxonomy" id="2506588"/>
    <lineage>
        <taxon>Viruses</taxon>
        <taxon>Pithoviruses</taxon>
    </lineage>
</organism>
<dbReference type="InterPro" id="IPR001810">
    <property type="entry name" value="F-box_dom"/>
</dbReference>
<reference evidence="2" key="1">
    <citation type="journal article" date="2019" name="MBio">
        <title>Virus Genomes from Deep Sea Sediments Expand the Ocean Megavirome and Support Independent Origins of Viral Gigantism.</title>
        <authorList>
            <person name="Backstrom D."/>
            <person name="Yutin N."/>
            <person name="Jorgensen S.L."/>
            <person name="Dharamshi J."/>
            <person name="Homa F."/>
            <person name="Zaremba-Niedwiedzka K."/>
            <person name="Spang A."/>
            <person name="Wolf Y.I."/>
            <person name="Koonin E.V."/>
            <person name="Ettema T.J."/>
        </authorList>
    </citation>
    <scope>NUCLEOTIDE SEQUENCE</scope>
</reference>
<name>A0A481Z3S3_9VIRU</name>
<gene>
    <name evidence="2" type="ORF">LCPAC103_01850</name>
</gene>
<evidence type="ECO:0000259" key="1">
    <source>
        <dbReference type="PROSITE" id="PS50181"/>
    </source>
</evidence>
<proteinExistence type="predicted"/>
<accession>A0A481Z3S3</accession>